<sequence>MITTDGGGEFINSLLIPYCHELGILKNTTAPYTPQQNSIVERSMRTIVTKARSLMIHSGVPPKFCSLACQSAVFIQNQIYTKARKKDDEIPYKLWYGHDPNRDYIRTFGCLAYIHNRKEIRHNKVSPTSRKGFLVGFDEFNKNYKIYDYENSRITNTHDVTFNEESFPEKGKNYENPFDENDEIPEGSAHNPQIDVPKTPPETSKTPPRRSTRISNLPRRSYLTTKWATYTLPIAAIACPNVEL</sequence>
<evidence type="ECO:0000313" key="1">
    <source>
        <dbReference type="EMBL" id="KAI7962771.1"/>
    </source>
</evidence>
<reference evidence="2" key="1">
    <citation type="journal article" date="2018" name="BMC Genomics">
        <title>Genomic insights into host adaptation between the wheat stripe rust pathogen (Puccinia striiformis f. sp. tritici) and the barley stripe rust pathogen (Puccinia striiformis f. sp. hordei).</title>
        <authorList>
            <person name="Xia C."/>
            <person name="Wang M."/>
            <person name="Yin C."/>
            <person name="Cornejo O.E."/>
            <person name="Hulbert S.H."/>
            <person name="Chen X."/>
        </authorList>
    </citation>
    <scope>NUCLEOTIDE SEQUENCE [LARGE SCALE GENOMIC DNA]</scope>
    <source>
        <strain evidence="2">93-210</strain>
    </source>
</reference>
<reference evidence="2" key="2">
    <citation type="journal article" date="2018" name="Mol. Plant Microbe Interact.">
        <title>Genome sequence resources for the wheat stripe rust pathogen (Puccinia striiformis f. sp. tritici) and the barley stripe rust pathogen (Puccinia striiformis f. sp. hordei).</title>
        <authorList>
            <person name="Xia C."/>
            <person name="Wang M."/>
            <person name="Yin C."/>
            <person name="Cornejo O.E."/>
            <person name="Hulbert S.H."/>
            <person name="Chen X."/>
        </authorList>
    </citation>
    <scope>NUCLEOTIDE SEQUENCE [LARGE SCALE GENOMIC DNA]</scope>
    <source>
        <strain evidence="2">93-210</strain>
    </source>
</reference>
<organism evidence="1 2">
    <name type="scientific">Puccinia striiformis f. sp. tritici</name>
    <dbReference type="NCBI Taxonomy" id="168172"/>
    <lineage>
        <taxon>Eukaryota</taxon>
        <taxon>Fungi</taxon>
        <taxon>Dikarya</taxon>
        <taxon>Basidiomycota</taxon>
        <taxon>Pucciniomycotina</taxon>
        <taxon>Pucciniomycetes</taxon>
        <taxon>Pucciniales</taxon>
        <taxon>Pucciniaceae</taxon>
        <taxon>Puccinia</taxon>
    </lineage>
</organism>
<accession>A0ACC0EZ29</accession>
<proteinExistence type="predicted"/>
<dbReference type="Proteomes" id="UP001060170">
    <property type="component" value="Chromosome 1"/>
</dbReference>
<protein>
    <submittedName>
        <fullName evidence="1">Uncharacterized protein</fullName>
    </submittedName>
</protein>
<name>A0ACC0EZ29_9BASI</name>
<comment type="caution">
    <text evidence="1">The sequence shown here is derived from an EMBL/GenBank/DDBJ whole genome shotgun (WGS) entry which is preliminary data.</text>
</comment>
<keyword evidence="2" id="KW-1185">Reference proteome</keyword>
<gene>
    <name evidence="1" type="ORF">MJO28_000865</name>
</gene>
<reference evidence="1 2" key="3">
    <citation type="journal article" date="2022" name="Microbiol. Spectr.">
        <title>Folding features and dynamics of 3D genome architecture in plant fungal pathogens.</title>
        <authorList>
            <person name="Xia C."/>
        </authorList>
    </citation>
    <scope>NUCLEOTIDE SEQUENCE [LARGE SCALE GENOMIC DNA]</scope>
    <source>
        <strain evidence="1 2">93-210</strain>
    </source>
</reference>
<dbReference type="EMBL" id="CM045865">
    <property type="protein sequence ID" value="KAI7962771.1"/>
    <property type="molecule type" value="Genomic_DNA"/>
</dbReference>
<evidence type="ECO:0000313" key="2">
    <source>
        <dbReference type="Proteomes" id="UP001060170"/>
    </source>
</evidence>